<evidence type="ECO:0000313" key="4">
    <source>
        <dbReference type="EMBL" id="SCL40844.1"/>
    </source>
</evidence>
<dbReference type="InterPro" id="IPR028081">
    <property type="entry name" value="Leu-bd"/>
</dbReference>
<evidence type="ECO:0000313" key="5">
    <source>
        <dbReference type="Proteomes" id="UP000198959"/>
    </source>
</evidence>
<dbReference type="SUPFAM" id="SSF53822">
    <property type="entry name" value="Periplasmic binding protein-like I"/>
    <property type="match status" value="1"/>
</dbReference>
<keyword evidence="5" id="KW-1185">Reference proteome</keyword>
<reference evidence="5" key="1">
    <citation type="submission" date="2016-06" db="EMBL/GenBank/DDBJ databases">
        <authorList>
            <person name="Varghese N."/>
            <person name="Submissions Spin"/>
        </authorList>
    </citation>
    <scope>NUCLEOTIDE SEQUENCE [LARGE SCALE GENOMIC DNA]</scope>
    <source>
        <strain evidence="5">DSM 43817</strain>
    </source>
</reference>
<dbReference type="RefSeq" id="WP_091650331.1">
    <property type="nucleotide sequence ID" value="NZ_FMHW01000002.1"/>
</dbReference>
<dbReference type="PANTHER" id="PTHR30483">
    <property type="entry name" value="LEUCINE-SPECIFIC-BINDING PROTEIN"/>
    <property type="match status" value="1"/>
</dbReference>
<dbReference type="Pfam" id="PF13458">
    <property type="entry name" value="Peripla_BP_6"/>
    <property type="match status" value="1"/>
</dbReference>
<dbReference type="InterPro" id="IPR051010">
    <property type="entry name" value="BCAA_transport"/>
</dbReference>
<name>A0A1C6TGE2_9ACTN</name>
<dbReference type="STRING" id="145854.GA0074692_6010"/>
<evidence type="ECO:0000256" key="2">
    <source>
        <dbReference type="ARBA" id="ARBA00022729"/>
    </source>
</evidence>
<dbReference type="InterPro" id="IPR028082">
    <property type="entry name" value="Peripla_BP_I"/>
</dbReference>
<organism evidence="4 5">
    <name type="scientific">Micromonospora pallida</name>
    <dbReference type="NCBI Taxonomy" id="145854"/>
    <lineage>
        <taxon>Bacteria</taxon>
        <taxon>Bacillati</taxon>
        <taxon>Actinomycetota</taxon>
        <taxon>Actinomycetes</taxon>
        <taxon>Micromonosporales</taxon>
        <taxon>Micromonosporaceae</taxon>
        <taxon>Micromonospora</taxon>
    </lineage>
</organism>
<feature type="domain" description="Leucine-binding protein" evidence="3">
    <location>
        <begin position="35"/>
        <end position="383"/>
    </location>
</feature>
<dbReference type="PROSITE" id="PS51257">
    <property type="entry name" value="PROKAR_LIPOPROTEIN"/>
    <property type="match status" value="1"/>
</dbReference>
<protein>
    <submittedName>
        <fullName evidence="4">Amino acid/amide ABC transporter substrate-binding protein, HAAT family</fullName>
    </submittedName>
</protein>
<sequence length="393" mass="41494">MSPFRTVTTAALASAVLATTLTGCQFGEEPQDTSPIVIGADLELSGPQAALGKAYQRALELKVDQLNASGALGSRKVDLRVKDNRSDAAESQRNVGDFGNDSSIAAVIMGGCNECAAGAVRTINEKRVPTIALAATSATVADSEQRSYVFKLAPNAVDNANALASELTRRGVKEVALLHSDDDYGREGRTALEAELTKAGIELPAIEAVKATDTDVTRPVETLIEDKPDALVLWTPSEQATLATTAAAKAKFKGSVFFDAAAAGELFLGSSARSVEQATLVFTQTMVIDDVIATTPAKAARRQWFREYTARYGGYNGFSSFAADAVQLIVDAELRAGGEPGRVDRNVLRDVLETSQMDGLSGPIRMTPDNHSGLMPQALTTLVAQGGRWRLAG</sequence>
<dbReference type="AlphaFoldDB" id="A0A1C6TGE2"/>
<evidence type="ECO:0000259" key="3">
    <source>
        <dbReference type="Pfam" id="PF13458"/>
    </source>
</evidence>
<accession>A0A1C6TGE2</accession>
<dbReference type="EMBL" id="FMHW01000002">
    <property type="protein sequence ID" value="SCL40844.1"/>
    <property type="molecule type" value="Genomic_DNA"/>
</dbReference>
<dbReference type="Gene3D" id="3.40.50.2300">
    <property type="match status" value="2"/>
</dbReference>
<dbReference type="PANTHER" id="PTHR30483:SF38">
    <property type="entry name" value="BLR7848 PROTEIN"/>
    <property type="match status" value="1"/>
</dbReference>
<dbReference type="Proteomes" id="UP000198959">
    <property type="component" value="Unassembled WGS sequence"/>
</dbReference>
<proteinExistence type="inferred from homology"/>
<evidence type="ECO:0000256" key="1">
    <source>
        <dbReference type="ARBA" id="ARBA00010062"/>
    </source>
</evidence>
<gene>
    <name evidence="4" type="ORF">GA0074692_6010</name>
</gene>
<comment type="similarity">
    <text evidence="1">Belongs to the leucine-binding protein family.</text>
</comment>
<dbReference type="OrthoDB" id="7337537at2"/>
<keyword evidence="2" id="KW-0732">Signal</keyword>